<evidence type="ECO:0000313" key="5">
    <source>
        <dbReference type="EMBL" id="KAH0958969.1"/>
    </source>
</evidence>
<dbReference type="GO" id="GO:0000981">
    <property type="term" value="F:DNA-binding transcription factor activity, RNA polymerase II-specific"/>
    <property type="evidence" value="ECO:0007669"/>
    <property type="project" value="InterPro"/>
</dbReference>
<organism evidence="5 6">
    <name type="scientific">Hirsutella rhossiliensis</name>
    <dbReference type="NCBI Taxonomy" id="111463"/>
    <lineage>
        <taxon>Eukaryota</taxon>
        <taxon>Fungi</taxon>
        <taxon>Dikarya</taxon>
        <taxon>Ascomycota</taxon>
        <taxon>Pezizomycotina</taxon>
        <taxon>Sordariomycetes</taxon>
        <taxon>Hypocreomycetidae</taxon>
        <taxon>Hypocreales</taxon>
        <taxon>Ophiocordycipitaceae</taxon>
        <taxon>Hirsutella</taxon>
    </lineage>
</organism>
<evidence type="ECO:0000256" key="3">
    <source>
        <dbReference type="SAM" id="Phobius"/>
    </source>
</evidence>
<dbReference type="SMART" id="SM00906">
    <property type="entry name" value="Fungal_trans"/>
    <property type="match status" value="1"/>
</dbReference>
<name>A0A9P8SEG9_9HYPO</name>
<dbReference type="PANTHER" id="PTHR46910:SF5">
    <property type="entry name" value="ZN(II)2CYS6 TRANSCRIPTION FACTOR (EUROFUNG)"/>
    <property type="match status" value="1"/>
</dbReference>
<proteinExistence type="predicted"/>
<keyword evidence="3" id="KW-1133">Transmembrane helix</keyword>
<keyword evidence="1" id="KW-0479">Metal-binding</keyword>
<dbReference type="InterPro" id="IPR050987">
    <property type="entry name" value="AtrR-like"/>
</dbReference>
<evidence type="ECO:0000259" key="4">
    <source>
        <dbReference type="PROSITE" id="PS50048"/>
    </source>
</evidence>
<keyword evidence="3" id="KW-0472">Membrane</keyword>
<sequence>MQSDPQGFASAAADDAAGRRACDQCRLRKIRCDRDWPCANCRIAKRACSSTGLGQRPKEPRQRVLISSQYERKIDQIENRLGNIEALLKTIASPIAPVDHGRVANTPGTGCSSSIPTTAASTTAADFESSDEEPAFAGDSGLTAQTTFASEFLEKAVRRTSLREVNPKMEAAFANLRQLVEMQKLRSISHGPRFPLQKPVPPGGLCKLPMPPMPAVVALLKHAKAAPPTLFTVMCALVGLSDFASLCRLVYFATEDFSDATFTIVNAMLYNLFMEQHALATDPIVRDEYHAYMQQCRANLETCLANTPLFLSAKIENVQALVLGALYAIDVSRPSVAWHLSCMGAQLCQAAGYHRSETLKHDPPSMSKLKRILFWHVYTLDKGLGLRLGRAPVINECDIDIPRVFEFDSWGLESCTIPTLWVKISHLQSRIYEQLYSPAALACPQAELVARARVLAEDCRKLEVESEDSREQVYNYLKAVNSSEIVDVFLRGDEVQFQVTLTLVYRVIPAPEGSVSRFCDECLEVARKAMQVHQRYAEFTNLGSYFRSIYVHWNLLLTPFAPFFVLFCYVIETSSLEDLKLLQDFVTSLDGSRDTSETIDKLYRLTQVMVDVAGLYVEARTQQQDDQTMAPIGDEFEMYLSQLGFMPTEDQTLADAPSSRGPPGVNGQVAQIADWFSGNRNMMGLLEEDLSRIESYRWMQ</sequence>
<feature type="transmembrane region" description="Helical" evidence="3">
    <location>
        <begin position="550"/>
        <end position="571"/>
    </location>
</feature>
<dbReference type="GO" id="GO:0008270">
    <property type="term" value="F:zinc ion binding"/>
    <property type="evidence" value="ECO:0007669"/>
    <property type="project" value="InterPro"/>
</dbReference>
<evidence type="ECO:0000256" key="1">
    <source>
        <dbReference type="ARBA" id="ARBA00022723"/>
    </source>
</evidence>
<keyword evidence="3" id="KW-0812">Transmembrane</keyword>
<dbReference type="CDD" id="cd12148">
    <property type="entry name" value="fungal_TF_MHR"/>
    <property type="match status" value="1"/>
</dbReference>
<dbReference type="Pfam" id="PF04082">
    <property type="entry name" value="Fungal_trans"/>
    <property type="match status" value="1"/>
</dbReference>
<accession>A0A9P8SEG9</accession>
<reference evidence="5" key="1">
    <citation type="submission" date="2021-09" db="EMBL/GenBank/DDBJ databases">
        <title>A high-quality genome of the endoparasitic fungus Hirsutella rhossiliensis with a comparison of Hirsutella genomes reveals transposable elements contributing to genome size variation.</title>
        <authorList>
            <person name="Lin R."/>
            <person name="Jiao Y."/>
            <person name="Sun X."/>
            <person name="Ling J."/>
            <person name="Xie B."/>
            <person name="Cheng X."/>
        </authorList>
    </citation>
    <scope>NUCLEOTIDE SEQUENCE</scope>
    <source>
        <strain evidence="5">HR02</strain>
    </source>
</reference>
<dbReference type="GeneID" id="68359143"/>
<dbReference type="AlphaFoldDB" id="A0A9P8SEG9"/>
<dbReference type="PANTHER" id="PTHR46910">
    <property type="entry name" value="TRANSCRIPTION FACTOR PDR1"/>
    <property type="match status" value="1"/>
</dbReference>
<dbReference type="InterPro" id="IPR036864">
    <property type="entry name" value="Zn2-C6_fun-type_DNA-bd_sf"/>
</dbReference>
<comment type="caution">
    <text evidence="5">The sequence shown here is derived from an EMBL/GenBank/DDBJ whole genome shotgun (WGS) entry which is preliminary data.</text>
</comment>
<dbReference type="PROSITE" id="PS50048">
    <property type="entry name" value="ZN2_CY6_FUNGAL_2"/>
    <property type="match status" value="1"/>
</dbReference>
<dbReference type="CDD" id="cd00067">
    <property type="entry name" value="GAL4"/>
    <property type="match status" value="1"/>
</dbReference>
<evidence type="ECO:0000256" key="2">
    <source>
        <dbReference type="ARBA" id="ARBA00023242"/>
    </source>
</evidence>
<dbReference type="InterPro" id="IPR001138">
    <property type="entry name" value="Zn2Cys6_DnaBD"/>
</dbReference>
<dbReference type="Pfam" id="PF00172">
    <property type="entry name" value="Zn_clus"/>
    <property type="match status" value="1"/>
</dbReference>
<keyword evidence="6" id="KW-1185">Reference proteome</keyword>
<dbReference type="PROSITE" id="PS00463">
    <property type="entry name" value="ZN2_CY6_FUNGAL_1"/>
    <property type="match status" value="1"/>
</dbReference>
<dbReference type="Gene3D" id="4.10.240.10">
    <property type="entry name" value="Zn(2)-C6 fungal-type DNA-binding domain"/>
    <property type="match status" value="1"/>
</dbReference>
<dbReference type="RefSeq" id="XP_044716482.1">
    <property type="nucleotide sequence ID" value="XM_044868485.1"/>
</dbReference>
<dbReference type="Proteomes" id="UP000824596">
    <property type="component" value="Unassembled WGS sequence"/>
</dbReference>
<gene>
    <name evidence="5" type="ORF">HRG_10014</name>
</gene>
<feature type="domain" description="Zn(2)-C6 fungal-type" evidence="4">
    <location>
        <begin position="21"/>
        <end position="50"/>
    </location>
</feature>
<protein>
    <submittedName>
        <fullName evidence="5">Fungal specific transcription factor domain-containing protein</fullName>
    </submittedName>
</protein>
<dbReference type="SMART" id="SM00066">
    <property type="entry name" value="GAL4"/>
    <property type="match status" value="1"/>
</dbReference>
<dbReference type="OrthoDB" id="103819at2759"/>
<dbReference type="SUPFAM" id="SSF57701">
    <property type="entry name" value="Zn2/Cys6 DNA-binding domain"/>
    <property type="match status" value="1"/>
</dbReference>
<evidence type="ECO:0000313" key="6">
    <source>
        <dbReference type="Proteomes" id="UP000824596"/>
    </source>
</evidence>
<dbReference type="GO" id="GO:0003677">
    <property type="term" value="F:DNA binding"/>
    <property type="evidence" value="ECO:0007669"/>
    <property type="project" value="InterPro"/>
</dbReference>
<dbReference type="EMBL" id="JAIZPD010000014">
    <property type="protein sequence ID" value="KAH0958969.1"/>
    <property type="molecule type" value="Genomic_DNA"/>
</dbReference>
<dbReference type="GO" id="GO:0006351">
    <property type="term" value="P:DNA-templated transcription"/>
    <property type="evidence" value="ECO:0007669"/>
    <property type="project" value="InterPro"/>
</dbReference>
<dbReference type="InterPro" id="IPR007219">
    <property type="entry name" value="XnlR_reg_dom"/>
</dbReference>
<keyword evidence="2" id="KW-0539">Nucleus</keyword>